<feature type="domain" description="Metallo-beta-lactamase" evidence="2">
    <location>
        <begin position="44"/>
        <end position="237"/>
    </location>
</feature>
<dbReference type="Proteomes" id="UP000676917">
    <property type="component" value="Unassembled WGS sequence"/>
</dbReference>
<dbReference type="RefSeq" id="WP_212921343.1">
    <property type="nucleotide sequence ID" value="NZ_BORP01000005.1"/>
</dbReference>
<feature type="chain" id="PRO_5038626052" evidence="1">
    <location>
        <begin position="20"/>
        <end position="294"/>
    </location>
</feature>
<dbReference type="SMART" id="SM00849">
    <property type="entry name" value="Lactamase_B"/>
    <property type="match status" value="1"/>
</dbReference>
<evidence type="ECO:0000259" key="2">
    <source>
        <dbReference type="SMART" id="SM00849"/>
    </source>
</evidence>
<name>A0A920C6F6_9BACI</name>
<protein>
    <submittedName>
        <fullName evidence="3">Competence protein ComE</fullName>
    </submittedName>
</protein>
<dbReference type="CDD" id="cd07731">
    <property type="entry name" value="ComA-like_MBL-fold"/>
    <property type="match status" value="1"/>
</dbReference>
<keyword evidence="4" id="KW-1185">Reference proteome</keyword>
<dbReference type="EMBL" id="BORP01000005">
    <property type="protein sequence ID" value="GIO27866.1"/>
    <property type="molecule type" value="Genomic_DNA"/>
</dbReference>
<dbReference type="InterPro" id="IPR036866">
    <property type="entry name" value="RibonucZ/Hydroxyglut_hydro"/>
</dbReference>
<dbReference type="SUPFAM" id="SSF56281">
    <property type="entry name" value="Metallo-hydrolase/oxidoreductase"/>
    <property type="match status" value="1"/>
</dbReference>
<evidence type="ECO:0000256" key="1">
    <source>
        <dbReference type="SAM" id="SignalP"/>
    </source>
</evidence>
<accession>A0A920C6F6</accession>
<dbReference type="Gene3D" id="3.60.15.10">
    <property type="entry name" value="Ribonuclease Z/Hydroxyacylglutathione hydrolase-like"/>
    <property type="match status" value="1"/>
</dbReference>
<reference evidence="3" key="1">
    <citation type="submission" date="2021-03" db="EMBL/GenBank/DDBJ databases">
        <title>Antimicrobial resistance genes in bacteria isolated from Japanese honey, and their potential for conferring macrolide and lincosamide resistance in the American foulbrood pathogen Paenibacillus larvae.</title>
        <authorList>
            <person name="Okamoto M."/>
            <person name="Kumagai M."/>
            <person name="Kanamori H."/>
            <person name="Takamatsu D."/>
        </authorList>
    </citation>
    <scope>NUCLEOTIDE SEQUENCE</scope>
    <source>
        <strain evidence="3">J43TS3</strain>
    </source>
</reference>
<sequence length="294" mass="33115">MLQYKRLFALIMLFFLVFAAVDKSPTYAKQLAKKMDVHFINVGQGDSIFIKTPNGKNILIDAGPPRAGKIVVQYLKGLGVDKLHLVIATHPDRDHIGGLPAVLNTFEVEHILDSGKLHVTRAYASYMNEVRRQEIPMTIAKVGKHISIDPLLDFRILNGYGKRKSNNQSSIALKLSYNDVDFLFLGDIEDRQEKKIAQKYDVRAEIIKIAHHGSKTSSSSKFLEEVDPSVAIISYSKFNRFGHPVNRVIEKLIELNTHIYSTAAFGDLVIYTEGKNYFIYPQKSPLQGILQDAN</sequence>
<evidence type="ECO:0000313" key="3">
    <source>
        <dbReference type="EMBL" id="GIO27866.1"/>
    </source>
</evidence>
<gene>
    <name evidence="3" type="ORF">J43TS3_24770</name>
</gene>
<dbReference type="InterPro" id="IPR052159">
    <property type="entry name" value="Competence_DNA_uptake"/>
</dbReference>
<dbReference type="InterPro" id="IPR035681">
    <property type="entry name" value="ComA-like_MBL"/>
</dbReference>
<evidence type="ECO:0000313" key="4">
    <source>
        <dbReference type="Proteomes" id="UP000676917"/>
    </source>
</evidence>
<proteinExistence type="predicted"/>
<dbReference type="PANTHER" id="PTHR30619:SF7">
    <property type="entry name" value="BETA-LACTAMASE DOMAIN PROTEIN"/>
    <property type="match status" value="1"/>
</dbReference>
<feature type="signal peptide" evidence="1">
    <location>
        <begin position="1"/>
        <end position="19"/>
    </location>
</feature>
<keyword evidence="1" id="KW-0732">Signal</keyword>
<comment type="caution">
    <text evidence="3">The sequence shown here is derived from an EMBL/GenBank/DDBJ whole genome shotgun (WGS) entry which is preliminary data.</text>
</comment>
<dbReference type="AlphaFoldDB" id="A0A920C6F6"/>
<dbReference type="InterPro" id="IPR001279">
    <property type="entry name" value="Metallo-B-lactamas"/>
</dbReference>
<organism evidence="3 4">
    <name type="scientific">Ornithinibacillus bavariensis</name>
    <dbReference type="NCBI Taxonomy" id="545502"/>
    <lineage>
        <taxon>Bacteria</taxon>
        <taxon>Bacillati</taxon>
        <taxon>Bacillota</taxon>
        <taxon>Bacilli</taxon>
        <taxon>Bacillales</taxon>
        <taxon>Bacillaceae</taxon>
        <taxon>Ornithinibacillus</taxon>
    </lineage>
</organism>
<dbReference type="PANTHER" id="PTHR30619">
    <property type="entry name" value="DNA INTERNALIZATION/COMPETENCE PROTEIN COMEC/REC2"/>
    <property type="match status" value="1"/>
</dbReference>
<dbReference type="Pfam" id="PF00753">
    <property type="entry name" value="Lactamase_B"/>
    <property type="match status" value="1"/>
</dbReference>